<keyword evidence="1" id="KW-0863">Zinc-finger</keyword>
<keyword evidence="2" id="KW-0472">Membrane</keyword>
<comment type="caution">
    <text evidence="4">The sequence shown here is derived from an EMBL/GenBank/DDBJ whole genome shotgun (WGS) entry which is preliminary data.</text>
</comment>
<keyword evidence="2" id="KW-0812">Transmembrane</keyword>
<name>A0A8T0IXI1_CERPU</name>
<organism evidence="4 5">
    <name type="scientific">Ceratodon purpureus</name>
    <name type="common">Fire moss</name>
    <name type="synonym">Dicranum purpureum</name>
    <dbReference type="NCBI Taxonomy" id="3225"/>
    <lineage>
        <taxon>Eukaryota</taxon>
        <taxon>Viridiplantae</taxon>
        <taxon>Streptophyta</taxon>
        <taxon>Embryophyta</taxon>
        <taxon>Bryophyta</taxon>
        <taxon>Bryophytina</taxon>
        <taxon>Bryopsida</taxon>
        <taxon>Dicranidae</taxon>
        <taxon>Pseudoditrichales</taxon>
        <taxon>Ditrichaceae</taxon>
        <taxon>Ceratodon</taxon>
    </lineage>
</organism>
<evidence type="ECO:0000313" key="5">
    <source>
        <dbReference type="Proteomes" id="UP000822688"/>
    </source>
</evidence>
<dbReference type="EMBL" id="CM026422">
    <property type="protein sequence ID" value="KAG0587409.1"/>
    <property type="molecule type" value="Genomic_DNA"/>
</dbReference>
<dbReference type="SUPFAM" id="SSF57850">
    <property type="entry name" value="RING/U-box"/>
    <property type="match status" value="1"/>
</dbReference>
<evidence type="ECO:0000259" key="3">
    <source>
        <dbReference type="PROSITE" id="PS50089"/>
    </source>
</evidence>
<dbReference type="PANTHER" id="PTHR47035">
    <property type="entry name" value="OS11G0150450 PROTEIN"/>
    <property type="match status" value="1"/>
</dbReference>
<dbReference type="InterPro" id="IPR001841">
    <property type="entry name" value="Znf_RING"/>
</dbReference>
<keyword evidence="2" id="KW-1133">Transmembrane helix</keyword>
<dbReference type="AlphaFoldDB" id="A0A8T0IXI1"/>
<proteinExistence type="predicted"/>
<evidence type="ECO:0000313" key="4">
    <source>
        <dbReference type="EMBL" id="KAG0587411.1"/>
    </source>
</evidence>
<dbReference type="PANTHER" id="PTHR47035:SF3">
    <property type="entry name" value="OS11G0150450 PROTEIN"/>
    <property type="match status" value="1"/>
</dbReference>
<dbReference type="PROSITE" id="PS50089">
    <property type="entry name" value="ZF_RING_2"/>
    <property type="match status" value="1"/>
</dbReference>
<evidence type="ECO:0000256" key="1">
    <source>
        <dbReference type="PROSITE-ProRule" id="PRU00175"/>
    </source>
</evidence>
<feature type="transmembrane region" description="Helical" evidence="2">
    <location>
        <begin position="6"/>
        <end position="23"/>
    </location>
</feature>
<dbReference type="SMART" id="SM00184">
    <property type="entry name" value="RING"/>
    <property type="match status" value="1"/>
</dbReference>
<dbReference type="GO" id="GO:0008270">
    <property type="term" value="F:zinc ion binding"/>
    <property type="evidence" value="ECO:0007669"/>
    <property type="project" value="UniProtKB-KW"/>
</dbReference>
<protein>
    <recommendedName>
        <fullName evidence="3">RING-type domain-containing protein</fullName>
    </recommendedName>
</protein>
<dbReference type="Pfam" id="PF13639">
    <property type="entry name" value="zf-RING_2"/>
    <property type="match status" value="1"/>
</dbReference>
<evidence type="ECO:0000256" key="2">
    <source>
        <dbReference type="SAM" id="Phobius"/>
    </source>
</evidence>
<accession>A0A8T0IXI1</accession>
<keyword evidence="5" id="KW-1185">Reference proteome</keyword>
<dbReference type="Gene3D" id="3.30.40.10">
    <property type="entry name" value="Zinc/RING finger domain, C3HC4 (zinc finger)"/>
    <property type="match status" value="1"/>
</dbReference>
<reference evidence="4" key="1">
    <citation type="submission" date="2020-06" db="EMBL/GenBank/DDBJ databases">
        <title>WGS assembly of Ceratodon purpureus strain R40.</title>
        <authorList>
            <person name="Carey S.B."/>
            <person name="Jenkins J."/>
            <person name="Shu S."/>
            <person name="Lovell J.T."/>
            <person name="Sreedasyam A."/>
            <person name="Maumus F."/>
            <person name="Tiley G.P."/>
            <person name="Fernandez-Pozo N."/>
            <person name="Barry K."/>
            <person name="Chen C."/>
            <person name="Wang M."/>
            <person name="Lipzen A."/>
            <person name="Daum C."/>
            <person name="Saski C.A."/>
            <person name="Payton A.C."/>
            <person name="Mcbreen J.C."/>
            <person name="Conrad R.E."/>
            <person name="Kollar L.M."/>
            <person name="Olsson S."/>
            <person name="Huttunen S."/>
            <person name="Landis J.B."/>
            <person name="Wickett N.J."/>
            <person name="Johnson M.G."/>
            <person name="Rensing S.A."/>
            <person name="Grimwood J."/>
            <person name="Schmutz J."/>
            <person name="Mcdaniel S.F."/>
        </authorList>
    </citation>
    <scope>NUCLEOTIDE SEQUENCE</scope>
    <source>
        <strain evidence="4">R40</strain>
    </source>
</reference>
<dbReference type="InterPro" id="IPR053070">
    <property type="entry name" value="RING-type_E3_ubiquitin-ligase"/>
</dbReference>
<dbReference type="EMBL" id="CM026422">
    <property type="protein sequence ID" value="KAG0587412.1"/>
    <property type="molecule type" value="Genomic_DNA"/>
</dbReference>
<sequence length="359" mass="39797">MIGTPIAFGLTMIVCFTLFYYYWRIRQLRARLLSAQTTPVQELDFPVEFGIGKNVVETFPTIKACELKCTASEDLQCPICLVEYEEWEVLRQLPFCGHIFHTLCVGAWFEKQTTCPVCRMSMSELTESFGESLVAESIQMHCRRTPPSDVTVEVVTDSSTPSWTVHNRRLPLPVPPVPAMTTEGTLTSTHPSGIFLSETETQPKTASEDVQVDQTCSADFHVVNIPQEEWRNTCSKCKAATKPIKTVTSDDPEMQQQSDVPIRVFQTSVQRTGESNEEESLIPQEALGSQEISGWNELPTIQPIPDGAVNINRCDSDADGSSITSVGVKVQEDVQTTGSFEFQPVLTADGGLTFRATTL</sequence>
<keyword evidence="1" id="KW-0862">Zinc</keyword>
<dbReference type="EMBL" id="CM026422">
    <property type="protein sequence ID" value="KAG0587411.1"/>
    <property type="molecule type" value="Genomic_DNA"/>
</dbReference>
<dbReference type="EMBL" id="CM026422">
    <property type="protein sequence ID" value="KAG0587410.1"/>
    <property type="molecule type" value="Genomic_DNA"/>
</dbReference>
<dbReference type="Proteomes" id="UP000822688">
    <property type="component" value="Chromosome 2"/>
</dbReference>
<dbReference type="InterPro" id="IPR013083">
    <property type="entry name" value="Znf_RING/FYVE/PHD"/>
</dbReference>
<gene>
    <name evidence="4" type="ORF">KC19_2G162300</name>
</gene>
<feature type="domain" description="RING-type" evidence="3">
    <location>
        <begin position="77"/>
        <end position="119"/>
    </location>
</feature>
<keyword evidence="1" id="KW-0479">Metal-binding</keyword>